<dbReference type="Proteomes" id="UP000075346">
    <property type="component" value="Unassembled WGS sequence"/>
</dbReference>
<dbReference type="EMBL" id="LOBR01000063">
    <property type="protein sequence ID" value="KYN85991.1"/>
    <property type="molecule type" value="Genomic_DNA"/>
</dbReference>
<name>A0A151KVA9_9VIBR</name>
<dbReference type="AlphaFoldDB" id="A0A151KVA9"/>
<proteinExistence type="predicted"/>
<protein>
    <submittedName>
        <fullName evidence="1">Uncharacterized protein</fullName>
    </submittedName>
</protein>
<dbReference type="RefSeq" id="WP_061897571.1">
    <property type="nucleotide sequence ID" value="NZ_LOBR01000063.1"/>
</dbReference>
<gene>
    <name evidence="1" type="ORF">ATY37_19870</name>
</gene>
<organism evidence="1 2">
    <name type="scientific">Vibrio cidicii</name>
    <dbReference type="NCBI Taxonomy" id="1763883"/>
    <lineage>
        <taxon>Bacteria</taxon>
        <taxon>Pseudomonadati</taxon>
        <taxon>Pseudomonadota</taxon>
        <taxon>Gammaproteobacteria</taxon>
        <taxon>Vibrionales</taxon>
        <taxon>Vibrionaceae</taxon>
        <taxon>Vibrio</taxon>
    </lineage>
</organism>
<evidence type="ECO:0000313" key="2">
    <source>
        <dbReference type="Proteomes" id="UP000075346"/>
    </source>
</evidence>
<sequence length="140" mass="14784">MSDLVEQKTSQKVLDAALRVLEASSPVLSALTGVVIESARETERLHGSGEIEALDAEARKQAIALNMAKMQAAVAQELAIAERIKNAHEVEIEEYYEGTGSGGLNASGNLDGASISLGGGSHKVTKRVYRFTGGNSQEQT</sequence>
<reference evidence="2" key="1">
    <citation type="submission" date="2015-12" db="EMBL/GenBank/DDBJ databases">
        <authorList>
            <person name="Shamseldin A."/>
            <person name="Moawad H."/>
            <person name="Abd El-Rahim W.M."/>
            <person name="Sadowsky M.J."/>
        </authorList>
    </citation>
    <scope>NUCLEOTIDE SEQUENCE [LARGE SCALE GENOMIC DNA]</scope>
    <source>
        <strain evidence="2">2538-88</strain>
    </source>
</reference>
<comment type="caution">
    <text evidence="1">The sequence shown here is derived from an EMBL/GenBank/DDBJ whole genome shotgun (WGS) entry which is preliminary data.</text>
</comment>
<evidence type="ECO:0000313" key="1">
    <source>
        <dbReference type="EMBL" id="KYN85991.1"/>
    </source>
</evidence>
<accession>A0A151KVA9</accession>